<protein>
    <recommendedName>
        <fullName evidence="3">beta-lactamase</fullName>
        <ecNumber evidence="3">3.5.2.6</ecNumber>
    </recommendedName>
</protein>
<dbReference type="KEGG" id="pfer:IRI77_24245"/>
<evidence type="ECO:0000256" key="2">
    <source>
        <dbReference type="ARBA" id="ARBA00009009"/>
    </source>
</evidence>
<accession>A0A7S7SIX0</accession>
<dbReference type="Proteomes" id="UP000593892">
    <property type="component" value="Chromosome"/>
</dbReference>
<dbReference type="EMBL" id="CP063849">
    <property type="protein sequence ID" value="QOY85911.1"/>
    <property type="molecule type" value="Genomic_DNA"/>
</dbReference>
<dbReference type="GO" id="GO:0030655">
    <property type="term" value="P:beta-lactam antibiotic catabolic process"/>
    <property type="evidence" value="ECO:0007669"/>
    <property type="project" value="InterPro"/>
</dbReference>
<evidence type="ECO:0000259" key="4">
    <source>
        <dbReference type="Pfam" id="PF13354"/>
    </source>
</evidence>
<dbReference type="PANTHER" id="PTHR35333:SF3">
    <property type="entry name" value="BETA-LACTAMASE-TYPE TRANSPEPTIDASE FOLD CONTAINING PROTEIN"/>
    <property type="match status" value="1"/>
</dbReference>
<reference evidence="5 6" key="1">
    <citation type="submission" date="2020-10" db="EMBL/GenBank/DDBJ databases">
        <title>Complete genome sequence of Paludibaculum fermentans P105T, a facultatively anaerobic acidobacterium capable of dissimilatory Fe(III) reduction.</title>
        <authorList>
            <person name="Dedysh S.N."/>
            <person name="Beletsky A.V."/>
            <person name="Kulichevskaya I.S."/>
            <person name="Mardanov A.V."/>
            <person name="Ravin N.V."/>
        </authorList>
    </citation>
    <scope>NUCLEOTIDE SEQUENCE [LARGE SCALE GENOMIC DNA]</scope>
    <source>
        <strain evidence="5 6">P105</strain>
    </source>
</reference>
<evidence type="ECO:0000313" key="6">
    <source>
        <dbReference type="Proteomes" id="UP000593892"/>
    </source>
</evidence>
<dbReference type="AlphaFoldDB" id="A0A7S7SIX0"/>
<dbReference type="InterPro" id="IPR045155">
    <property type="entry name" value="Beta-lactam_cat"/>
</dbReference>
<dbReference type="RefSeq" id="WP_194447581.1">
    <property type="nucleotide sequence ID" value="NZ_CP063849.1"/>
</dbReference>
<dbReference type="GO" id="GO:0046677">
    <property type="term" value="P:response to antibiotic"/>
    <property type="evidence" value="ECO:0007669"/>
    <property type="project" value="InterPro"/>
</dbReference>
<keyword evidence="5" id="KW-0378">Hydrolase</keyword>
<dbReference type="InterPro" id="IPR012338">
    <property type="entry name" value="Beta-lactam/transpept-like"/>
</dbReference>
<dbReference type="Pfam" id="PF13354">
    <property type="entry name" value="Beta-lactamase2"/>
    <property type="match status" value="1"/>
</dbReference>
<evidence type="ECO:0000256" key="3">
    <source>
        <dbReference type="ARBA" id="ARBA00012865"/>
    </source>
</evidence>
<evidence type="ECO:0000313" key="5">
    <source>
        <dbReference type="EMBL" id="QOY85911.1"/>
    </source>
</evidence>
<evidence type="ECO:0000256" key="1">
    <source>
        <dbReference type="ARBA" id="ARBA00001526"/>
    </source>
</evidence>
<organism evidence="5 6">
    <name type="scientific">Paludibaculum fermentans</name>
    <dbReference type="NCBI Taxonomy" id="1473598"/>
    <lineage>
        <taxon>Bacteria</taxon>
        <taxon>Pseudomonadati</taxon>
        <taxon>Acidobacteriota</taxon>
        <taxon>Terriglobia</taxon>
        <taxon>Bryobacterales</taxon>
        <taxon>Bryobacteraceae</taxon>
        <taxon>Paludibaculum</taxon>
    </lineage>
</organism>
<feature type="domain" description="Beta-lactamase class A catalytic" evidence="4">
    <location>
        <begin position="36"/>
        <end position="263"/>
    </location>
</feature>
<dbReference type="GO" id="GO:0008800">
    <property type="term" value="F:beta-lactamase activity"/>
    <property type="evidence" value="ECO:0007669"/>
    <property type="project" value="UniProtKB-EC"/>
</dbReference>
<proteinExistence type="inferred from homology"/>
<dbReference type="Gene3D" id="3.40.710.10">
    <property type="entry name" value="DD-peptidase/beta-lactamase superfamily"/>
    <property type="match status" value="1"/>
</dbReference>
<comment type="catalytic activity">
    <reaction evidence="1">
        <text>a beta-lactam + H2O = a substituted beta-amino acid</text>
        <dbReference type="Rhea" id="RHEA:20401"/>
        <dbReference type="ChEBI" id="CHEBI:15377"/>
        <dbReference type="ChEBI" id="CHEBI:35627"/>
        <dbReference type="ChEBI" id="CHEBI:140347"/>
        <dbReference type="EC" id="3.5.2.6"/>
    </reaction>
</comment>
<gene>
    <name evidence="5" type="ORF">IRI77_24245</name>
</gene>
<name>A0A7S7SIX0_PALFE</name>
<comment type="similarity">
    <text evidence="2">Belongs to the class-A beta-lactamase family.</text>
</comment>
<dbReference type="EC" id="3.5.2.6" evidence="3"/>
<sequence length="297" mass="32396">MRRRNFLSLPAMALAPSKDLLDAIRRDMLGVDADISLYAKNLDTGQSFGLRENARVRTASTIKLPIMAAVFHKVARRQLRWDRTLLLRESDKVSGSGVLHEFSAGLHLPLRDVVNVMIVVSDNTATNLILDLITADAVNAFLDTMGLKQTRSMRKVRGDGNQLKAPSGWSKAGLLEENKRFGIGSSTPFEMVSLLERLEKGEVVNAASSRAMLDILKRQQFKDGIGRRMGAMPVASKSGALDALRSDVGIVYTPKGRVALAITVDGLKQIDESQDNPGLLLISRAAQTLCRGLTGML</sequence>
<keyword evidence="6" id="KW-1185">Reference proteome</keyword>
<dbReference type="InterPro" id="IPR000871">
    <property type="entry name" value="Beta-lactam_class-A"/>
</dbReference>
<dbReference type="PANTHER" id="PTHR35333">
    <property type="entry name" value="BETA-LACTAMASE"/>
    <property type="match status" value="1"/>
</dbReference>
<dbReference type="SUPFAM" id="SSF56601">
    <property type="entry name" value="beta-lactamase/transpeptidase-like"/>
    <property type="match status" value="1"/>
</dbReference>